<evidence type="ECO:0000313" key="2">
    <source>
        <dbReference type="Proteomes" id="UP000035860"/>
    </source>
</evidence>
<dbReference type="EMBL" id="AOMT01000026">
    <property type="protein sequence ID" value="KDN24841.1"/>
    <property type="molecule type" value="Genomic_DNA"/>
</dbReference>
<organism evidence="1 2">
    <name type="scientific">Moraxella bovoculi 237</name>
    <dbReference type="NCBI Taxonomy" id="743974"/>
    <lineage>
        <taxon>Bacteria</taxon>
        <taxon>Pseudomonadati</taxon>
        <taxon>Pseudomonadota</taxon>
        <taxon>Gammaproteobacteria</taxon>
        <taxon>Moraxellales</taxon>
        <taxon>Moraxellaceae</taxon>
        <taxon>Moraxella</taxon>
    </lineage>
</organism>
<comment type="caution">
    <text evidence="1">The sequence shown here is derived from an EMBL/GenBank/DDBJ whole genome shotgun (WGS) entry which is preliminary data.</text>
</comment>
<evidence type="ECO:0000313" key="1">
    <source>
        <dbReference type="EMBL" id="KDN24841.1"/>
    </source>
</evidence>
<keyword evidence="2" id="KW-1185">Reference proteome</keyword>
<dbReference type="RefSeq" id="WP_052585374.1">
    <property type="nucleotide sequence ID" value="NZ_AOMT01000026.1"/>
</dbReference>
<accession>A0A066UBQ5</accession>
<dbReference type="OrthoDB" id="6656969at2"/>
<proteinExistence type="predicted"/>
<sequence length="217" mass="26062">MKQIIRYKKIRGKQKILRRIDDWAALNCELNLAYLEQYKRDYVKFWVKPFSNLNVGNSIYPEPYGEFKEKLLYGLFEIYHAWKIQLDELGKPYYLKIWLFEKKISRSQVVCAVDECLDFYDNTFANIKNVSIDELKLAFNHDLDNFSKLNWQQGVDVGSVENNYLDMFDDKNSQEYRQAERWFHQVKEQAFDVYHAPNPSDVAFYYLIENDRVWIGG</sequence>
<gene>
    <name evidence="1" type="ORF">MBO_07768</name>
</gene>
<reference evidence="1 2" key="1">
    <citation type="journal article" date="2014" name="Genome Announc.">
        <title>Draft Genome Sequence of Moraxella bovoculi Strain 237T (ATCC BAA-1259T) Isolated from a Calf with Infectious Bovine Keratoconjunctivitis.</title>
        <authorList>
            <person name="Calcutt M.J."/>
            <person name="Foecking M.F."/>
            <person name="Martin N.T."/>
            <person name="Mhlanga-Mutangadura T."/>
            <person name="Reilly T.J."/>
        </authorList>
    </citation>
    <scope>NUCLEOTIDE SEQUENCE [LARGE SCALE GENOMIC DNA]</scope>
    <source>
        <strain evidence="1 2">237</strain>
    </source>
</reference>
<dbReference type="Proteomes" id="UP000035860">
    <property type="component" value="Unassembled WGS sequence"/>
</dbReference>
<dbReference type="AlphaFoldDB" id="A0A066UBQ5"/>
<protein>
    <submittedName>
        <fullName evidence="1">Uncharacterized protein</fullName>
    </submittedName>
</protein>
<dbReference type="eggNOG" id="ENOG50338DU">
    <property type="taxonomic scope" value="Bacteria"/>
</dbReference>
<name>A0A066UBQ5_9GAMM</name>